<dbReference type="AlphaFoldDB" id="H2ZNL8"/>
<dbReference type="Ensembl" id="ENSCSAVT00000019391.1">
    <property type="protein sequence ID" value="ENSCSAVP00000019184.1"/>
    <property type="gene ID" value="ENSCSAVG00000011265.1"/>
</dbReference>
<evidence type="ECO:0000313" key="1">
    <source>
        <dbReference type="Ensembl" id="ENSCSAVP00000019184.1"/>
    </source>
</evidence>
<proteinExistence type="predicted"/>
<name>H2ZNL8_CIOSA</name>
<dbReference type="PANTHER" id="PTHR13192">
    <property type="entry name" value="MY011 PROTEIN"/>
    <property type="match status" value="1"/>
</dbReference>
<dbReference type="GeneTree" id="ENSGT00390000015050"/>
<dbReference type="InterPro" id="IPR019362">
    <property type="entry name" value="MMADHC"/>
</dbReference>
<reference evidence="2" key="1">
    <citation type="submission" date="2003-08" db="EMBL/GenBank/DDBJ databases">
        <authorList>
            <person name="Birren B."/>
            <person name="Nusbaum C."/>
            <person name="Abebe A."/>
            <person name="Abouelleil A."/>
            <person name="Adekoya E."/>
            <person name="Ait-zahra M."/>
            <person name="Allen N."/>
            <person name="Allen T."/>
            <person name="An P."/>
            <person name="Anderson M."/>
            <person name="Anderson S."/>
            <person name="Arachchi H."/>
            <person name="Armbruster J."/>
            <person name="Bachantsang P."/>
            <person name="Baldwin J."/>
            <person name="Barry A."/>
            <person name="Bayul T."/>
            <person name="Blitshsteyn B."/>
            <person name="Bloom T."/>
            <person name="Blye J."/>
            <person name="Boguslavskiy L."/>
            <person name="Borowsky M."/>
            <person name="Boukhgalter B."/>
            <person name="Brunache A."/>
            <person name="Butler J."/>
            <person name="Calixte N."/>
            <person name="Calvo S."/>
            <person name="Camarata J."/>
            <person name="Campo K."/>
            <person name="Chang J."/>
            <person name="Cheshatsang Y."/>
            <person name="Citroen M."/>
            <person name="Collymore A."/>
            <person name="Considine T."/>
            <person name="Cook A."/>
            <person name="Cooke P."/>
            <person name="Corum B."/>
            <person name="Cuomo C."/>
            <person name="David R."/>
            <person name="Dawoe T."/>
            <person name="Degray S."/>
            <person name="Dodge S."/>
            <person name="Dooley K."/>
            <person name="Dorje P."/>
            <person name="Dorjee K."/>
            <person name="Dorris L."/>
            <person name="Duffey N."/>
            <person name="Dupes A."/>
            <person name="Elkins T."/>
            <person name="Engels R."/>
            <person name="Erickson J."/>
            <person name="Farina A."/>
            <person name="Faro S."/>
            <person name="Ferreira P."/>
            <person name="Fischer H."/>
            <person name="Fitzgerald M."/>
            <person name="Foley K."/>
            <person name="Gage D."/>
            <person name="Galagan J."/>
            <person name="Gearin G."/>
            <person name="Gnerre S."/>
            <person name="Gnirke A."/>
            <person name="Goyette A."/>
            <person name="Graham J."/>
            <person name="Grandbois E."/>
            <person name="Gyaltsen K."/>
            <person name="Hafez N."/>
            <person name="Hagopian D."/>
            <person name="Hagos B."/>
            <person name="Hall J."/>
            <person name="Hatcher B."/>
            <person name="Heller A."/>
            <person name="Higgins H."/>
            <person name="Honan T."/>
            <person name="Horn A."/>
            <person name="Houde N."/>
            <person name="Hughes L."/>
            <person name="Hulme W."/>
            <person name="Husby E."/>
            <person name="Iliev I."/>
            <person name="Jaffe D."/>
            <person name="Jones C."/>
            <person name="Kamal M."/>
            <person name="Kamat A."/>
            <person name="Kamvysselis M."/>
            <person name="Karlsson E."/>
            <person name="Kells C."/>
            <person name="Kieu A."/>
            <person name="Kisner P."/>
            <person name="Kodira C."/>
            <person name="Kulbokas E."/>
            <person name="Labutti K."/>
            <person name="Lama D."/>
            <person name="Landers T."/>
            <person name="Leger J."/>
            <person name="Levine S."/>
            <person name="Lewis D."/>
            <person name="Lewis T."/>
            <person name="Lindblad-toh K."/>
            <person name="Liu X."/>
            <person name="Lokyitsang T."/>
            <person name="Lokyitsang Y."/>
            <person name="Lucien O."/>
            <person name="Lui A."/>
            <person name="Ma L.J."/>
            <person name="Mabbitt R."/>
            <person name="Macdonald J."/>
            <person name="Maclean C."/>
            <person name="Major J."/>
            <person name="Manning J."/>
            <person name="Marabella R."/>
            <person name="Maru K."/>
            <person name="Matthews C."/>
            <person name="Mauceli E."/>
            <person name="Mccarthy M."/>
            <person name="Mcdonough S."/>
            <person name="Mcghee T."/>
            <person name="Meldrim J."/>
            <person name="Meneus L."/>
            <person name="Mesirov J."/>
            <person name="Mihalev A."/>
            <person name="Mihova T."/>
            <person name="Mikkelsen T."/>
            <person name="Mlenga V."/>
            <person name="Moru K."/>
            <person name="Mozes J."/>
            <person name="Mulrain L."/>
            <person name="Munson G."/>
            <person name="Naylor J."/>
            <person name="Newes C."/>
            <person name="Nguyen C."/>
            <person name="Nguyen N."/>
            <person name="Nguyen T."/>
            <person name="Nicol R."/>
            <person name="Nielsen C."/>
            <person name="Nizzari M."/>
            <person name="Norbu C."/>
            <person name="Norbu N."/>
            <person name="O'donnell P."/>
            <person name="Okoawo O."/>
            <person name="O'leary S."/>
            <person name="Omotosho B."/>
            <person name="O'neill K."/>
            <person name="Osman S."/>
            <person name="Parker S."/>
            <person name="Perrin D."/>
            <person name="Phunkhang P."/>
            <person name="Piqani B."/>
            <person name="Purcell S."/>
            <person name="Rachupka T."/>
            <person name="Ramasamy U."/>
            <person name="Rameau R."/>
            <person name="Ray V."/>
            <person name="Raymond C."/>
            <person name="Retta R."/>
            <person name="Richardson S."/>
            <person name="Rise C."/>
            <person name="Rodriguez J."/>
            <person name="Rogers J."/>
            <person name="Rogov P."/>
            <person name="Rutman M."/>
            <person name="Schupbach R."/>
            <person name="Seaman C."/>
            <person name="Settipalli S."/>
            <person name="Sharpe T."/>
            <person name="Sheridan J."/>
            <person name="Sherpa N."/>
            <person name="Shi J."/>
            <person name="Smirnov S."/>
            <person name="Smith C."/>
            <person name="Sougnez C."/>
            <person name="Spencer B."/>
            <person name="Stalker J."/>
            <person name="Stange-thomann N."/>
            <person name="Stavropoulos S."/>
            <person name="Stetson K."/>
            <person name="Stone C."/>
            <person name="Stone S."/>
            <person name="Stubbs M."/>
            <person name="Talamas J."/>
            <person name="Tchuinga P."/>
            <person name="Tenzing P."/>
            <person name="Tesfaye S."/>
            <person name="Theodore J."/>
            <person name="Thoulutsang Y."/>
            <person name="Topham K."/>
            <person name="Towey S."/>
            <person name="Tsamla T."/>
            <person name="Tsomo N."/>
            <person name="Vallee D."/>
            <person name="Vassiliev H."/>
            <person name="Venkataraman V."/>
            <person name="Vinson J."/>
            <person name="Vo A."/>
            <person name="Wade C."/>
            <person name="Wang S."/>
            <person name="Wangchuk T."/>
            <person name="Wangdi T."/>
            <person name="Whittaker C."/>
            <person name="Wilkinson J."/>
            <person name="Wu Y."/>
            <person name="Wyman D."/>
            <person name="Yadav S."/>
            <person name="Yang S."/>
            <person name="Yang X."/>
            <person name="Yeager S."/>
            <person name="Yee E."/>
            <person name="Young G."/>
            <person name="Zainoun J."/>
            <person name="Zembeck L."/>
            <person name="Zimmer A."/>
            <person name="Zody M."/>
            <person name="Lander E."/>
        </authorList>
    </citation>
    <scope>NUCLEOTIDE SEQUENCE [LARGE SCALE GENOMIC DNA]</scope>
</reference>
<dbReference type="GO" id="GO:0009235">
    <property type="term" value="P:cobalamin metabolic process"/>
    <property type="evidence" value="ECO:0007669"/>
    <property type="project" value="InterPro"/>
</dbReference>
<accession>H2ZNL8</accession>
<evidence type="ECO:0008006" key="3">
    <source>
        <dbReference type="Google" id="ProtNLM"/>
    </source>
</evidence>
<dbReference type="Proteomes" id="UP000007875">
    <property type="component" value="Unassembled WGS sequence"/>
</dbReference>
<dbReference type="GO" id="GO:0005739">
    <property type="term" value="C:mitochondrion"/>
    <property type="evidence" value="ECO:0007669"/>
    <property type="project" value="TreeGrafter"/>
</dbReference>
<dbReference type="PANTHER" id="PTHR13192:SF3">
    <property type="entry name" value="COBALAMIN TRAFFICKING PROTEIN CBLD"/>
    <property type="match status" value="1"/>
</dbReference>
<keyword evidence="2" id="KW-1185">Reference proteome</keyword>
<dbReference type="Pfam" id="PF10229">
    <property type="entry name" value="MMADHC"/>
    <property type="match status" value="1"/>
</dbReference>
<reference evidence="1" key="3">
    <citation type="submission" date="2025-09" db="UniProtKB">
        <authorList>
            <consortium name="Ensembl"/>
        </authorList>
    </citation>
    <scope>IDENTIFICATION</scope>
</reference>
<protein>
    <recommendedName>
        <fullName evidence="3">Methylmalonic aciduria and homocystinuria type D protein, mitochondrial</fullName>
    </recommendedName>
</protein>
<evidence type="ECO:0000313" key="2">
    <source>
        <dbReference type="Proteomes" id="UP000007875"/>
    </source>
</evidence>
<sequence length="287" mass="32730">MIEQKMKKEVVRTGLMAVSAGKTTRLLSYCVSLNKIRVAAVQLRKYSGFENSDESKRLKYFVESQDTTRVWPDELMGPISPQDKRFPLPGNIGVSQSQANQEQPSIALRMPDILEDSTQSDKQLSIVSQLIAESDYLDESSEMSSDGENITDSIIRKYLENATVELAIQPCPKVLYKEFRSIFLEMPKQEISVLTITQKTEHEMSMWSQEVEEEREKLLKNYFGPYTNSTMFETDDRYNSLGFRIDDLGCCKVIAHKRWGSHSFVGSVVTTASIHHDVMTNLLKHLP</sequence>
<reference evidence="1" key="2">
    <citation type="submission" date="2025-08" db="UniProtKB">
        <authorList>
            <consortium name="Ensembl"/>
        </authorList>
    </citation>
    <scope>IDENTIFICATION</scope>
</reference>
<organism evidence="1 2">
    <name type="scientific">Ciona savignyi</name>
    <name type="common">Pacific transparent sea squirt</name>
    <dbReference type="NCBI Taxonomy" id="51511"/>
    <lineage>
        <taxon>Eukaryota</taxon>
        <taxon>Metazoa</taxon>
        <taxon>Chordata</taxon>
        <taxon>Tunicata</taxon>
        <taxon>Ascidiacea</taxon>
        <taxon>Phlebobranchia</taxon>
        <taxon>Cionidae</taxon>
        <taxon>Ciona</taxon>
    </lineage>
</organism>